<dbReference type="InterPro" id="IPR036397">
    <property type="entry name" value="RNaseH_sf"/>
</dbReference>
<name>A0A699S3P5_TANCI</name>
<dbReference type="Gene3D" id="3.30.420.10">
    <property type="entry name" value="Ribonuclease H-like superfamily/Ribonuclease H"/>
    <property type="match status" value="1"/>
</dbReference>
<protein>
    <submittedName>
        <fullName evidence="1">Putative nucleotidyltransferase, ribonuclease H</fullName>
    </submittedName>
</protein>
<dbReference type="InterPro" id="IPR012337">
    <property type="entry name" value="RNaseH-like_sf"/>
</dbReference>
<reference evidence="1" key="1">
    <citation type="journal article" date="2019" name="Sci. Rep.">
        <title>Draft genome of Tanacetum cinerariifolium, the natural source of mosquito coil.</title>
        <authorList>
            <person name="Yamashiro T."/>
            <person name="Shiraishi A."/>
            <person name="Satake H."/>
            <person name="Nakayama K."/>
        </authorList>
    </citation>
    <scope>NUCLEOTIDE SEQUENCE</scope>
</reference>
<dbReference type="PANTHER" id="PTHR45835">
    <property type="entry name" value="YALI0A06105P"/>
    <property type="match status" value="1"/>
</dbReference>
<gene>
    <name evidence="1" type="ORF">Tci_863991</name>
</gene>
<dbReference type="SUPFAM" id="SSF53098">
    <property type="entry name" value="Ribonuclease H-like"/>
    <property type="match status" value="1"/>
</dbReference>
<dbReference type="EMBL" id="BKCJ011135148">
    <property type="protein sequence ID" value="GFC92021.1"/>
    <property type="molecule type" value="Genomic_DNA"/>
</dbReference>
<sequence>AFHPQTDGQSERTIQTLEDMLRSCAFTGNWDDYICLVEFAYNNSWHTSIKCAPFEMLYSRKCRAPICWDQVGERVIKGPEMIEVTNAKVIVANEKLKEAHTRQKSYADKHRRSLEFQPGDHVFLKVSPARRVRRFEEPEAILDRQDRGMRKKTIPFIKILWRNHPKREATWETKESIRTSYPHFLP</sequence>
<dbReference type="GO" id="GO:0016740">
    <property type="term" value="F:transferase activity"/>
    <property type="evidence" value="ECO:0007669"/>
    <property type="project" value="UniProtKB-KW"/>
</dbReference>
<dbReference type="PANTHER" id="PTHR45835:SF99">
    <property type="entry name" value="CHROMO DOMAIN-CONTAINING PROTEIN-RELATED"/>
    <property type="match status" value="1"/>
</dbReference>
<proteinExistence type="predicted"/>
<organism evidence="1">
    <name type="scientific">Tanacetum cinerariifolium</name>
    <name type="common">Dalmatian daisy</name>
    <name type="synonym">Chrysanthemum cinerariifolium</name>
    <dbReference type="NCBI Taxonomy" id="118510"/>
    <lineage>
        <taxon>Eukaryota</taxon>
        <taxon>Viridiplantae</taxon>
        <taxon>Streptophyta</taxon>
        <taxon>Embryophyta</taxon>
        <taxon>Tracheophyta</taxon>
        <taxon>Spermatophyta</taxon>
        <taxon>Magnoliopsida</taxon>
        <taxon>eudicotyledons</taxon>
        <taxon>Gunneridae</taxon>
        <taxon>Pentapetalae</taxon>
        <taxon>asterids</taxon>
        <taxon>campanulids</taxon>
        <taxon>Asterales</taxon>
        <taxon>Asteraceae</taxon>
        <taxon>Asteroideae</taxon>
        <taxon>Anthemideae</taxon>
        <taxon>Anthemidinae</taxon>
        <taxon>Tanacetum</taxon>
    </lineage>
</organism>
<evidence type="ECO:0000313" key="1">
    <source>
        <dbReference type="EMBL" id="GFC92021.1"/>
    </source>
</evidence>
<feature type="non-terminal residue" evidence="1">
    <location>
        <position position="1"/>
    </location>
</feature>
<accession>A0A699S3P5</accession>
<comment type="caution">
    <text evidence="1">The sequence shown here is derived from an EMBL/GenBank/DDBJ whole genome shotgun (WGS) entry which is preliminary data.</text>
</comment>
<keyword evidence="1" id="KW-0808">Transferase</keyword>
<dbReference type="GO" id="GO:0003676">
    <property type="term" value="F:nucleic acid binding"/>
    <property type="evidence" value="ECO:0007669"/>
    <property type="project" value="InterPro"/>
</dbReference>
<dbReference type="AlphaFoldDB" id="A0A699S3P5"/>